<dbReference type="PATRIC" id="fig|106592.7.peg.6124"/>
<name>A0A0L8BDU7_ENSAD</name>
<proteinExistence type="predicted"/>
<dbReference type="RefSeq" id="WP_053253068.1">
    <property type="nucleotide sequence ID" value="NZ_LGAP01000047.1"/>
</dbReference>
<reference evidence="2" key="1">
    <citation type="submission" date="2015-07" db="EMBL/GenBank/DDBJ databases">
        <title>Whole genome sequence of an Ensifer adhaerens strain isolated from a cave pool in the Wind Cave National Park.</title>
        <authorList>
            <person name="Eng W.W.H."/>
            <person name="Gan H.M."/>
            <person name="Barton H.A."/>
            <person name="Savka M.A."/>
        </authorList>
    </citation>
    <scope>NUCLEOTIDE SEQUENCE [LARGE SCALE GENOMIC DNA]</scope>
    <source>
        <strain evidence="2">SD006</strain>
    </source>
</reference>
<dbReference type="AlphaFoldDB" id="A0A0L8BDU7"/>
<gene>
    <name evidence="1" type="ORF">AC244_33200</name>
</gene>
<sequence>MTRIDPNMSRIWHRSVLGAAVLGMGALLTGTSAGAGSVDKTPFGKTQDGKAVDLYTLTNDRGASVKFIAFGGRRVQVPSTMTLQEFHGILQGISVSRRGQGPADFSRKTIQSSNSNMQVNCMLVRRDGFFLKNQFGRSRPTPFLNVQESVTKVSVACMFGNYTITGMNLCERDKPFTLSDCL</sequence>
<evidence type="ECO:0000313" key="2">
    <source>
        <dbReference type="Proteomes" id="UP000037425"/>
    </source>
</evidence>
<comment type="caution">
    <text evidence="1">The sequence shown here is derived from an EMBL/GenBank/DDBJ whole genome shotgun (WGS) entry which is preliminary data.</text>
</comment>
<evidence type="ECO:0000313" key="1">
    <source>
        <dbReference type="EMBL" id="KOF12866.1"/>
    </source>
</evidence>
<dbReference type="EMBL" id="LGAP01000047">
    <property type="protein sequence ID" value="KOF12866.1"/>
    <property type="molecule type" value="Genomic_DNA"/>
</dbReference>
<dbReference type="Proteomes" id="UP000037425">
    <property type="component" value="Unassembled WGS sequence"/>
</dbReference>
<dbReference type="OrthoDB" id="9779408at2"/>
<organism evidence="1 2">
    <name type="scientific">Ensifer adhaerens</name>
    <name type="common">Sinorhizobium morelense</name>
    <dbReference type="NCBI Taxonomy" id="106592"/>
    <lineage>
        <taxon>Bacteria</taxon>
        <taxon>Pseudomonadati</taxon>
        <taxon>Pseudomonadota</taxon>
        <taxon>Alphaproteobacteria</taxon>
        <taxon>Hyphomicrobiales</taxon>
        <taxon>Rhizobiaceae</taxon>
        <taxon>Sinorhizobium/Ensifer group</taxon>
        <taxon>Ensifer</taxon>
    </lineage>
</organism>
<protein>
    <submittedName>
        <fullName evidence="1">Uncharacterized protein</fullName>
    </submittedName>
</protein>
<accession>A0A0L8BDU7</accession>